<dbReference type="SMART" id="SM00255">
    <property type="entry name" value="TIR"/>
    <property type="match status" value="1"/>
</dbReference>
<dbReference type="RefSeq" id="WP_273439285.1">
    <property type="nucleotide sequence ID" value="NZ_PKUN01000014.1"/>
</dbReference>
<comment type="caution">
    <text evidence="3">The sequence shown here is derived from an EMBL/GenBank/DDBJ whole genome shotgun (WGS) entry which is preliminary data.</text>
</comment>
<dbReference type="Pfam" id="PF13676">
    <property type="entry name" value="TIR_2"/>
    <property type="match status" value="1"/>
</dbReference>
<evidence type="ECO:0000256" key="1">
    <source>
        <dbReference type="SAM" id="Coils"/>
    </source>
</evidence>
<reference evidence="3 4" key="1">
    <citation type="submission" date="2017-11" db="EMBL/GenBank/DDBJ databases">
        <title>Genome-resolved metagenomics identifies genetic mobility, metabolic interactions, and unexpected diversity in perchlorate-reducing communities.</title>
        <authorList>
            <person name="Barnum T.P."/>
            <person name="Figueroa I.A."/>
            <person name="Carlstrom C.I."/>
            <person name="Lucas L.N."/>
            <person name="Engelbrektson A.L."/>
            <person name="Coates J.D."/>
        </authorList>
    </citation>
    <scope>NUCLEOTIDE SEQUENCE [LARGE SCALE GENOMIC DNA]</scope>
    <source>
        <strain evidence="3">BM301</strain>
    </source>
</reference>
<dbReference type="Proteomes" id="UP000235015">
    <property type="component" value="Unassembled WGS sequence"/>
</dbReference>
<dbReference type="Gene3D" id="3.40.50.10140">
    <property type="entry name" value="Toll/interleukin-1 receptor homology (TIR) domain"/>
    <property type="match status" value="1"/>
</dbReference>
<evidence type="ECO:0000313" key="4">
    <source>
        <dbReference type="Proteomes" id="UP000235015"/>
    </source>
</evidence>
<dbReference type="PROSITE" id="PS50104">
    <property type="entry name" value="TIR"/>
    <property type="match status" value="1"/>
</dbReference>
<keyword evidence="3" id="KW-0675">Receptor</keyword>
<feature type="coiled-coil region" evidence="1">
    <location>
        <begin position="612"/>
        <end position="639"/>
    </location>
</feature>
<dbReference type="SUPFAM" id="SSF52540">
    <property type="entry name" value="P-loop containing nucleoside triphosphate hydrolases"/>
    <property type="match status" value="1"/>
</dbReference>
<dbReference type="SUPFAM" id="SSF52200">
    <property type="entry name" value="Toll/Interleukin receptor TIR domain"/>
    <property type="match status" value="1"/>
</dbReference>
<evidence type="ECO:0000313" key="3">
    <source>
        <dbReference type="EMBL" id="PLX61567.1"/>
    </source>
</evidence>
<feature type="domain" description="TIR" evidence="2">
    <location>
        <begin position="1"/>
        <end position="142"/>
    </location>
</feature>
<protein>
    <submittedName>
        <fullName evidence="3">Toll-Interleukin receptor</fullName>
    </submittedName>
</protein>
<dbReference type="Gene3D" id="3.40.50.300">
    <property type="entry name" value="P-loop containing nucleotide triphosphate hydrolases"/>
    <property type="match status" value="1"/>
</dbReference>
<accession>A0A2N6CWE0</accession>
<dbReference type="InterPro" id="IPR000157">
    <property type="entry name" value="TIR_dom"/>
</dbReference>
<dbReference type="EMBL" id="PKUN01000014">
    <property type="protein sequence ID" value="PLX61567.1"/>
    <property type="molecule type" value="Genomic_DNA"/>
</dbReference>
<gene>
    <name evidence="3" type="ORF">C0630_10410</name>
</gene>
<dbReference type="InterPro" id="IPR027417">
    <property type="entry name" value="P-loop_NTPase"/>
</dbReference>
<proteinExistence type="predicted"/>
<dbReference type="InterPro" id="IPR057123">
    <property type="entry name" value="STAND_NTPase4_dom"/>
</dbReference>
<name>A0A2N6CWE0_9GAMM</name>
<keyword evidence="1" id="KW-0175">Coiled coil</keyword>
<dbReference type="GO" id="GO:0007165">
    <property type="term" value="P:signal transduction"/>
    <property type="evidence" value="ECO:0007669"/>
    <property type="project" value="InterPro"/>
</dbReference>
<evidence type="ECO:0000259" key="2">
    <source>
        <dbReference type="PROSITE" id="PS50104"/>
    </source>
</evidence>
<dbReference type="InterPro" id="IPR035897">
    <property type="entry name" value="Toll_tir_struct_dom_sf"/>
</dbReference>
<dbReference type="AlphaFoldDB" id="A0A2N6CWE0"/>
<dbReference type="Pfam" id="PF24406">
    <property type="entry name" value="nSTAND_NTPase4"/>
    <property type="match status" value="1"/>
</dbReference>
<sequence length="851" mass="97692">MIEVFISYSHMDRAFKTRLEVGLSQLKRQGQIKSWTDGQIIPGQEWASEISGALERAHIVIFLVSPDFLASDYCIEKELEAAIRRHDIDTAIVITIVIRPCDWQTTFLGNLQALPDQAIPVSRWDDADDAWLSVIDGMKKVLSDRQERLEIEAQSSLPVAAQEIAKPFKKWLTESEVELAHRNKDVVSLQDIFVYQDLRLLDVESDEIALTVSASEPSVTCGWALIFGDEQTGKTSLAKMIFLRLVNDGQIPLMITGEDVKGTDIEKIAKSGLRQQYDNFDFANYRAMNGKSLIIDDYEKTRLNRKHQITFIDVAKRFFDYIVIIADTSFQYIVPDIPSLDGFAHYELMLFGNVKRYELTKKWVELGVENEIKEDQLYQGIDALKRHADTLVRNNIVPSKPIYLLTILQTFESYSPLGVELTSYGHCYQYLIYRALEKTRISHNEIEVYINFLTELAGYAFVKKVLAVDKGGLEEFAREYNARYISIDKDTVVRNLVLAGILFNSTEGLRFKYKYIYYFYAAKYLSENLYRSDDIKPKIQELIAELHREDSANIIIFITHHSKDAWIIDELQLAMMELFDGHGEATLTSDDLHFMKEFIDEIPKLILEQRDVESERRKDNLLKDEVENTEREIEKQSSELEPTALLAQINKAFKGMEIIGQILRNRHGSLPRNTLVALTEQAYDVGLRFLQFFLSASSTAKDEIVDNIKHHLLENPNIDNERLEKEARNLFLLMTYGVIFGVIRKIGFSVGTKELDEVYVSIEGQKETPAVSLINQTIQLQFMKNLDITTIGNLYSRLKDNPACGRVLKEIVIQYVYMHHVGYKEKQQLTAAIGLPINTQLHLERHSSLKG</sequence>
<organism evidence="3 4">
    <name type="scientific">Sedimenticola selenatireducens</name>
    <dbReference type="NCBI Taxonomy" id="191960"/>
    <lineage>
        <taxon>Bacteria</taxon>
        <taxon>Pseudomonadati</taxon>
        <taxon>Pseudomonadota</taxon>
        <taxon>Gammaproteobacteria</taxon>
        <taxon>Chromatiales</taxon>
        <taxon>Sedimenticolaceae</taxon>
        <taxon>Sedimenticola</taxon>
    </lineage>
</organism>